<evidence type="ECO:0000256" key="1">
    <source>
        <dbReference type="ARBA" id="ARBA00022527"/>
    </source>
</evidence>
<organism evidence="7 8">
    <name type="scientific">Aaosphaeria arxii CBS 175.79</name>
    <dbReference type="NCBI Taxonomy" id="1450172"/>
    <lineage>
        <taxon>Eukaryota</taxon>
        <taxon>Fungi</taxon>
        <taxon>Dikarya</taxon>
        <taxon>Ascomycota</taxon>
        <taxon>Pezizomycotina</taxon>
        <taxon>Dothideomycetes</taxon>
        <taxon>Pleosporomycetidae</taxon>
        <taxon>Pleosporales</taxon>
        <taxon>Pleosporales incertae sedis</taxon>
        <taxon>Aaosphaeria</taxon>
    </lineage>
</organism>
<dbReference type="GeneID" id="54279840"/>
<evidence type="ECO:0000313" key="7">
    <source>
        <dbReference type="EMBL" id="KAF2012598.1"/>
    </source>
</evidence>
<keyword evidence="2" id="KW-0808">Transferase</keyword>
<dbReference type="Gene3D" id="1.10.510.10">
    <property type="entry name" value="Transferase(Phosphotransferase) domain 1"/>
    <property type="match status" value="1"/>
</dbReference>
<keyword evidence="1" id="KW-0723">Serine/threonine-protein kinase</keyword>
<dbReference type="RefSeq" id="XP_033380937.1">
    <property type="nucleotide sequence ID" value="XM_033522443.1"/>
</dbReference>
<name>A0A6A5XHA9_9PLEO</name>
<evidence type="ECO:0000256" key="2">
    <source>
        <dbReference type="ARBA" id="ARBA00022679"/>
    </source>
</evidence>
<evidence type="ECO:0000256" key="4">
    <source>
        <dbReference type="ARBA" id="ARBA00022777"/>
    </source>
</evidence>
<dbReference type="PANTHER" id="PTHR45646">
    <property type="entry name" value="SERINE/THREONINE-PROTEIN KINASE DOA-RELATED"/>
    <property type="match status" value="1"/>
</dbReference>
<keyword evidence="4" id="KW-0418">Kinase</keyword>
<dbReference type="InterPro" id="IPR000719">
    <property type="entry name" value="Prot_kinase_dom"/>
</dbReference>
<dbReference type="InterPro" id="IPR011009">
    <property type="entry name" value="Kinase-like_dom_sf"/>
</dbReference>
<dbReference type="SUPFAM" id="SSF56112">
    <property type="entry name" value="Protein kinase-like (PK-like)"/>
    <property type="match status" value="1"/>
</dbReference>
<dbReference type="GO" id="GO:0005524">
    <property type="term" value="F:ATP binding"/>
    <property type="evidence" value="ECO:0007669"/>
    <property type="project" value="UniProtKB-KW"/>
</dbReference>
<reference evidence="7" key="1">
    <citation type="journal article" date="2020" name="Stud. Mycol.">
        <title>101 Dothideomycetes genomes: a test case for predicting lifestyles and emergence of pathogens.</title>
        <authorList>
            <person name="Haridas S."/>
            <person name="Albert R."/>
            <person name="Binder M."/>
            <person name="Bloem J."/>
            <person name="Labutti K."/>
            <person name="Salamov A."/>
            <person name="Andreopoulos B."/>
            <person name="Baker S."/>
            <person name="Barry K."/>
            <person name="Bills G."/>
            <person name="Bluhm B."/>
            <person name="Cannon C."/>
            <person name="Castanera R."/>
            <person name="Culley D."/>
            <person name="Daum C."/>
            <person name="Ezra D."/>
            <person name="Gonzalez J."/>
            <person name="Henrissat B."/>
            <person name="Kuo A."/>
            <person name="Liang C."/>
            <person name="Lipzen A."/>
            <person name="Lutzoni F."/>
            <person name="Magnuson J."/>
            <person name="Mondo S."/>
            <person name="Nolan M."/>
            <person name="Ohm R."/>
            <person name="Pangilinan J."/>
            <person name="Park H.-J."/>
            <person name="Ramirez L."/>
            <person name="Alfaro M."/>
            <person name="Sun H."/>
            <person name="Tritt A."/>
            <person name="Yoshinaga Y."/>
            <person name="Zwiers L.-H."/>
            <person name="Turgeon B."/>
            <person name="Goodwin S."/>
            <person name="Spatafora J."/>
            <person name="Crous P."/>
            <person name="Grigoriev I."/>
        </authorList>
    </citation>
    <scope>NUCLEOTIDE SEQUENCE</scope>
    <source>
        <strain evidence="7">CBS 175.79</strain>
    </source>
</reference>
<evidence type="ECO:0000256" key="3">
    <source>
        <dbReference type="ARBA" id="ARBA00022741"/>
    </source>
</evidence>
<feature type="domain" description="Protein kinase" evidence="6">
    <location>
        <begin position="1"/>
        <end position="138"/>
    </location>
</feature>
<proteinExistence type="predicted"/>
<protein>
    <recommendedName>
        <fullName evidence="6">Protein kinase domain-containing protein</fullName>
    </recommendedName>
</protein>
<evidence type="ECO:0000313" key="8">
    <source>
        <dbReference type="Proteomes" id="UP000799778"/>
    </source>
</evidence>
<dbReference type="GO" id="GO:0004674">
    <property type="term" value="F:protein serine/threonine kinase activity"/>
    <property type="evidence" value="ECO:0007669"/>
    <property type="project" value="UniProtKB-KW"/>
</dbReference>
<accession>A0A6A5XHA9</accession>
<dbReference type="PANTHER" id="PTHR45646:SF11">
    <property type="entry name" value="SERINE_THREONINE-PROTEIN KINASE DOA"/>
    <property type="match status" value="1"/>
</dbReference>
<dbReference type="EMBL" id="ML978072">
    <property type="protein sequence ID" value="KAF2012598.1"/>
    <property type="molecule type" value="Genomic_DNA"/>
</dbReference>
<dbReference type="PROSITE" id="PS50011">
    <property type="entry name" value="PROTEIN_KINASE_DOM"/>
    <property type="match status" value="1"/>
</dbReference>
<keyword evidence="8" id="KW-1185">Reference proteome</keyword>
<dbReference type="AlphaFoldDB" id="A0A6A5XHA9"/>
<dbReference type="Proteomes" id="UP000799778">
    <property type="component" value="Unassembled WGS sequence"/>
</dbReference>
<gene>
    <name evidence="7" type="ORF">BU24DRAFT_255360</name>
</gene>
<evidence type="ECO:0000259" key="6">
    <source>
        <dbReference type="PROSITE" id="PS50011"/>
    </source>
</evidence>
<evidence type="ECO:0000256" key="5">
    <source>
        <dbReference type="ARBA" id="ARBA00022840"/>
    </source>
</evidence>
<dbReference type="OrthoDB" id="5979581at2759"/>
<keyword evidence="3" id="KW-0547">Nucleotide-binding</keyword>
<dbReference type="GO" id="GO:0005634">
    <property type="term" value="C:nucleus"/>
    <property type="evidence" value="ECO:0007669"/>
    <property type="project" value="TreeGrafter"/>
</dbReference>
<dbReference type="Pfam" id="PF00069">
    <property type="entry name" value="Pkinase"/>
    <property type="match status" value="1"/>
</dbReference>
<sequence length="146" mass="16918">MIFKKPLTNAMDIWEVACIIWWVATGDDLFYSRQNNREIIPQIHAFLGSSCADWLLGASIEGIVNEIWTTAPTPVDFDVREMVPLEQELKDLLSDDEDDEYDDFANYTEQLGKFMRRMLVVDPKQRPTAEELLEDEFLREKKTVGA</sequence>
<keyword evidence="5" id="KW-0067">ATP-binding</keyword>
<dbReference type="InterPro" id="IPR051175">
    <property type="entry name" value="CLK_kinases"/>
</dbReference>